<accession>A0A0F5JSZ0</accession>
<proteinExistence type="predicted"/>
<dbReference type="EMBL" id="LAQU01000103">
    <property type="protein sequence ID" value="KKB60966.1"/>
    <property type="molecule type" value="Genomic_DNA"/>
</dbReference>
<dbReference type="Proteomes" id="UP000033618">
    <property type="component" value="Unassembled WGS sequence"/>
</dbReference>
<organism evidence="2 3">
    <name type="scientific">Robbsia andropogonis</name>
    <dbReference type="NCBI Taxonomy" id="28092"/>
    <lineage>
        <taxon>Bacteria</taxon>
        <taxon>Pseudomonadati</taxon>
        <taxon>Pseudomonadota</taxon>
        <taxon>Betaproteobacteria</taxon>
        <taxon>Burkholderiales</taxon>
        <taxon>Burkholderiaceae</taxon>
        <taxon>Robbsia</taxon>
    </lineage>
</organism>
<dbReference type="RefSeq" id="WP_046154485.1">
    <property type="nucleotide sequence ID" value="NZ_LAQU01000103.1"/>
</dbReference>
<reference evidence="2 3" key="1">
    <citation type="submission" date="2015-03" db="EMBL/GenBank/DDBJ databases">
        <title>Draft Genome Sequence of Burkholderia andropogonis type strain ICMP2807, isolated from Sorghum bicolor.</title>
        <authorList>
            <person name="Lopes-Santos L."/>
            <person name="Castro D.B."/>
            <person name="Ottoboni L.M."/>
            <person name="Park D."/>
            <person name="Weirc B.S."/>
            <person name="Destefano S.A."/>
        </authorList>
    </citation>
    <scope>NUCLEOTIDE SEQUENCE [LARGE SCALE GENOMIC DNA]</scope>
    <source>
        <strain evidence="2 3">ICMP2807</strain>
    </source>
</reference>
<dbReference type="OrthoDB" id="6660528at2"/>
<gene>
    <name evidence="2" type="ORF">WM40_26035</name>
</gene>
<name>A0A0F5JSZ0_9BURK</name>
<keyword evidence="3" id="KW-1185">Reference proteome</keyword>
<evidence type="ECO:0000259" key="1">
    <source>
        <dbReference type="Pfam" id="PF13503"/>
    </source>
</evidence>
<feature type="non-terminal residue" evidence="2">
    <location>
        <position position="217"/>
    </location>
</feature>
<dbReference type="InterPro" id="IPR025391">
    <property type="entry name" value="DUF4123"/>
</dbReference>
<dbReference type="AlphaFoldDB" id="A0A0F5JSZ0"/>
<protein>
    <recommendedName>
        <fullName evidence="1">DUF4123 domain-containing protein</fullName>
    </recommendedName>
</protein>
<comment type="caution">
    <text evidence="2">The sequence shown here is derived from an EMBL/GenBank/DDBJ whole genome shotgun (WGS) entry which is preliminary data.</text>
</comment>
<evidence type="ECO:0000313" key="3">
    <source>
        <dbReference type="Proteomes" id="UP000033618"/>
    </source>
</evidence>
<feature type="domain" description="DUF4123" evidence="1">
    <location>
        <begin position="71"/>
        <end position="168"/>
    </location>
</feature>
<sequence>MIENRSHSSEAAVVETTVLALRDYFTRHRAMHCLVLVDPQPRALPQPAKGKPSLAALPRATIAIKHEAFPADHQPYLLSLDPTKPHFGWLLGESVRVALADRRPDAVSRGPGQRIGGWLATASSADEIAVHLSQHALQTDDRGKTCVLRFQDSRAFALLWPCLTLMQRETLLGPVKTWHALDAGARLTAYTGLYDAMVKDLMLKPEQWAAIRRHGIV</sequence>
<dbReference type="Pfam" id="PF13503">
    <property type="entry name" value="DUF4123"/>
    <property type="match status" value="1"/>
</dbReference>
<evidence type="ECO:0000313" key="2">
    <source>
        <dbReference type="EMBL" id="KKB60966.1"/>
    </source>
</evidence>